<sequence>MVITSSRYAKSRPNGKLIYNSIMNGPYVRRMIPELGDADCEVLVNETFHEQTDDELTKKELKHVKADNQAIQTILLGLFEDIYAVVDSCETAQEILLCVQQIMKGSDIRIQEKKAKETNTFQKTLPNVGNQNGLIVVFGITNQNPNGNGNVVAARVEGNAIRNNDNQIRCYNCRGLGHLTRNCTVRPRRIEVAYLQTQLLIAQKEEAGIQLQPEEFDLMAAVADLDEIKEVNVNCILMANLQQASTSGTQTEKAPIYESEGSAE</sequence>
<comment type="caution">
    <text evidence="3">The sequence shown here is derived from an EMBL/GenBank/DDBJ whole genome shotgun (WGS) entry which is preliminary data.</text>
</comment>
<dbReference type="Pfam" id="PF00098">
    <property type="entry name" value="zf-CCHC"/>
    <property type="match status" value="1"/>
</dbReference>
<reference evidence="3" key="1">
    <citation type="journal article" date="2019" name="Sci. Rep.">
        <title>Draft genome of Tanacetum cinerariifolium, the natural source of mosquito coil.</title>
        <authorList>
            <person name="Yamashiro T."/>
            <person name="Shiraishi A."/>
            <person name="Satake H."/>
            <person name="Nakayama K."/>
        </authorList>
    </citation>
    <scope>NUCLEOTIDE SEQUENCE</scope>
</reference>
<dbReference type="SUPFAM" id="SSF57756">
    <property type="entry name" value="Retrovirus zinc finger-like domains"/>
    <property type="match status" value="1"/>
</dbReference>
<dbReference type="EMBL" id="BKCJ010373779">
    <property type="protein sequence ID" value="GFA13194.1"/>
    <property type="molecule type" value="Genomic_DNA"/>
</dbReference>
<keyword evidence="1" id="KW-0862">Zinc</keyword>
<evidence type="ECO:0000256" key="1">
    <source>
        <dbReference type="PROSITE-ProRule" id="PRU00047"/>
    </source>
</evidence>
<keyword evidence="1" id="KW-0479">Metal-binding</keyword>
<evidence type="ECO:0000313" key="3">
    <source>
        <dbReference type="EMBL" id="GFA13194.1"/>
    </source>
</evidence>
<dbReference type="AlphaFoldDB" id="A0A699J6U5"/>
<dbReference type="PROSITE" id="PS50158">
    <property type="entry name" value="ZF_CCHC"/>
    <property type="match status" value="1"/>
</dbReference>
<evidence type="ECO:0000259" key="2">
    <source>
        <dbReference type="PROSITE" id="PS50158"/>
    </source>
</evidence>
<dbReference type="InterPro" id="IPR036875">
    <property type="entry name" value="Znf_CCHC_sf"/>
</dbReference>
<dbReference type="GO" id="GO:0003676">
    <property type="term" value="F:nucleic acid binding"/>
    <property type="evidence" value="ECO:0007669"/>
    <property type="project" value="InterPro"/>
</dbReference>
<dbReference type="GO" id="GO:0008270">
    <property type="term" value="F:zinc ion binding"/>
    <property type="evidence" value="ECO:0007669"/>
    <property type="project" value="UniProtKB-KW"/>
</dbReference>
<organism evidence="3">
    <name type="scientific">Tanacetum cinerariifolium</name>
    <name type="common">Dalmatian daisy</name>
    <name type="synonym">Chrysanthemum cinerariifolium</name>
    <dbReference type="NCBI Taxonomy" id="118510"/>
    <lineage>
        <taxon>Eukaryota</taxon>
        <taxon>Viridiplantae</taxon>
        <taxon>Streptophyta</taxon>
        <taxon>Embryophyta</taxon>
        <taxon>Tracheophyta</taxon>
        <taxon>Spermatophyta</taxon>
        <taxon>Magnoliopsida</taxon>
        <taxon>eudicotyledons</taxon>
        <taxon>Gunneridae</taxon>
        <taxon>Pentapetalae</taxon>
        <taxon>asterids</taxon>
        <taxon>campanulids</taxon>
        <taxon>Asterales</taxon>
        <taxon>Asteraceae</taxon>
        <taxon>Asteroideae</taxon>
        <taxon>Anthemideae</taxon>
        <taxon>Anthemidinae</taxon>
        <taxon>Tanacetum</taxon>
    </lineage>
</organism>
<dbReference type="Gene3D" id="4.10.60.10">
    <property type="entry name" value="Zinc finger, CCHC-type"/>
    <property type="match status" value="1"/>
</dbReference>
<dbReference type="InterPro" id="IPR001878">
    <property type="entry name" value="Znf_CCHC"/>
</dbReference>
<gene>
    <name evidence="3" type="ORF">Tci_585166</name>
</gene>
<proteinExistence type="predicted"/>
<keyword evidence="1" id="KW-0863">Zinc-finger</keyword>
<name>A0A699J6U5_TANCI</name>
<feature type="domain" description="CCHC-type" evidence="2">
    <location>
        <begin position="169"/>
        <end position="183"/>
    </location>
</feature>
<accession>A0A699J6U5</accession>
<feature type="non-terminal residue" evidence="3">
    <location>
        <position position="264"/>
    </location>
</feature>
<protein>
    <recommendedName>
        <fullName evidence="2">CCHC-type domain-containing protein</fullName>
    </recommendedName>
</protein>